<dbReference type="Proteomes" id="UP000581769">
    <property type="component" value="Unassembled WGS sequence"/>
</dbReference>
<evidence type="ECO:0000256" key="1">
    <source>
        <dbReference type="SAM" id="MobiDB-lite"/>
    </source>
</evidence>
<evidence type="ECO:0000313" key="3">
    <source>
        <dbReference type="Proteomes" id="UP000581769"/>
    </source>
</evidence>
<protein>
    <submittedName>
        <fullName evidence="2">Uncharacterized protein</fullName>
    </submittedName>
</protein>
<gene>
    <name evidence="2" type="ORF">BJY18_005710</name>
</gene>
<dbReference type="AlphaFoldDB" id="A0A840J3N5"/>
<comment type="caution">
    <text evidence="2">The sequence shown here is derived from an EMBL/GenBank/DDBJ whole genome shotgun (WGS) entry which is preliminary data.</text>
</comment>
<keyword evidence="3" id="KW-1185">Reference proteome</keyword>
<evidence type="ECO:0000313" key="2">
    <source>
        <dbReference type="EMBL" id="MBB4688225.1"/>
    </source>
</evidence>
<proteinExistence type="predicted"/>
<dbReference type="EMBL" id="JACHMG010000001">
    <property type="protein sequence ID" value="MBB4688225.1"/>
    <property type="molecule type" value="Genomic_DNA"/>
</dbReference>
<name>A0A840J3N5_9PSEU</name>
<organism evidence="2 3">
    <name type="scientific">Amycolatopsis jiangsuensis</name>
    <dbReference type="NCBI Taxonomy" id="1181879"/>
    <lineage>
        <taxon>Bacteria</taxon>
        <taxon>Bacillati</taxon>
        <taxon>Actinomycetota</taxon>
        <taxon>Actinomycetes</taxon>
        <taxon>Pseudonocardiales</taxon>
        <taxon>Pseudonocardiaceae</taxon>
        <taxon>Amycolatopsis</taxon>
    </lineage>
</organism>
<reference evidence="2 3" key="1">
    <citation type="submission" date="2020-08" db="EMBL/GenBank/DDBJ databases">
        <title>Sequencing the genomes of 1000 actinobacteria strains.</title>
        <authorList>
            <person name="Klenk H.-P."/>
        </authorList>
    </citation>
    <scope>NUCLEOTIDE SEQUENCE [LARGE SCALE GENOMIC DNA]</scope>
    <source>
        <strain evidence="2 3">DSM 45859</strain>
    </source>
</reference>
<accession>A0A840J3N5</accession>
<feature type="region of interest" description="Disordered" evidence="1">
    <location>
        <begin position="1"/>
        <end position="23"/>
    </location>
</feature>
<sequence length="36" mass="4043">MLFEHHAVGTGETGYAGTRNPRQHVGEMLPLRIRPI</sequence>